<dbReference type="SUPFAM" id="SSF55681">
    <property type="entry name" value="Class II aaRS and biotin synthetases"/>
    <property type="match status" value="1"/>
</dbReference>
<dbReference type="GO" id="GO:0006419">
    <property type="term" value="P:alanyl-tRNA aminoacylation"/>
    <property type="evidence" value="ECO:0007669"/>
    <property type="project" value="InterPro"/>
</dbReference>
<dbReference type="PRINTS" id="PR00980">
    <property type="entry name" value="TRNASYNTHALA"/>
</dbReference>
<keyword evidence="7" id="KW-0694">RNA-binding</keyword>
<accession>A0A1F7Z1K3</accession>
<keyword evidence="8" id="KW-0648">Protein biosynthesis</keyword>
<dbReference type="Gene3D" id="3.30.930.10">
    <property type="entry name" value="Bira Bifunctional Protein, Domain 2"/>
    <property type="match status" value="1"/>
</dbReference>
<dbReference type="Pfam" id="PF07973">
    <property type="entry name" value="tRNA_SAD"/>
    <property type="match status" value="1"/>
</dbReference>
<evidence type="ECO:0000256" key="4">
    <source>
        <dbReference type="ARBA" id="ARBA00022598"/>
    </source>
</evidence>
<dbReference type="NCBIfam" id="NF002436">
    <property type="entry name" value="PRK01584.1"/>
    <property type="match status" value="1"/>
</dbReference>
<dbReference type="EC" id="6.1.1.7" evidence="2"/>
<evidence type="ECO:0000256" key="5">
    <source>
        <dbReference type="ARBA" id="ARBA00022741"/>
    </source>
</evidence>
<proteinExistence type="inferred from homology"/>
<evidence type="ECO:0000313" key="11">
    <source>
        <dbReference type="EMBL" id="OGM33536.1"/>
    </source>
</evidence>
<organism evidence="11 12">
    <name type="scientific">Candidatus Woesebacteria bacterium RIFCSPHIGHO2_02_FULL_39_13</name>
    <dbReference type="NCBI Taxonomy" id="1802505"/>
    <lineage>
        <taxon>Bacteria</taxon>
        <taxon>Candidatus Woeseibacteriota</taxon>
    </lineage>
</organism>
<dbReference type="AlphaFoldDB" id="A0A1F7Z1K3"/>
<gene>
    <name evidence="11" type="ORF">A3D01_01110</name>
</gene>
<keyword evidence="5" id="KW-0547">Nucleotide-binding</keyword>
<dbReference type="SMART" id="SM00863">
    <property type="entry name" value="tRNA_SAD"/>
    <property type="match status" value="1"/>
</dbReference>
<comment type="caution">
    <text evidence="11">The sequence shown here is derived from an EMBL/GenBank/DDBJ whole genome shotgun (WGS) entry which is preliminary data.</text>
</comment>
<dbReference type="PROSITE" id="PS50860">
    <property type="entry name" value="AA_TRNA_LIGASE_II_ALA"/>
    <property type="match status" value="1"/>
</dbReference>
<dbReference type="InterPro" id="IPR018164">
    <property type="entry name" value="Ala-tRNA-synth_IIc_N"/>
</dbReference>
<dbReference type="InterPro" id="IPR045864">
    <property type="entry name" value="aa-tRNA-synth_II/BPL/LPL"/>
</dbReference>
<name>A0A1F7Z1K3_9BACT</name>
<dbReference type="EMBL" id="MGGR01000016">
    <property type="protein sequence ID" value="OGM33536.1"/>
    <property type="molecule type" value="Genomic_DNA"/>
</dbReference>
<evidence type="ECO:0000256" key="8">
    <source>
        <dbReference type="ARBA" id="ARBA00022917"/>
    </source>
</evidence>
<dbReference type="Pfam" id="PF01411">
    <property type="entry name" value="tRNA-synt_2c"/>
    <property type="match status" value="1"/>
</dbReference>
<evidence type="ECO:0000256" key="2">
    <source>
        <dbReference type="ARBA" id="ARBA00013168"/>
    </source>
</evidence>
<dbReference type="Gene3D" id="3.30.54.20">
    <property type="match status" value="1"/>
</dbReference>
<feature type="domain" description="Alanyl-transfer RNA synthetases family profile" evidence="10">
    <location>
        <begin position="1"/>
        <end position="604"/>
    </location>
</feature>
<dbReference type="Proteomes" id="UP000177169">
    <property type="component" value="Unassembled WGS sequence"/>
</dbReference>
<sequence>MTASEVREKYINYFKANPRNHKEISPAPLVLENDPTTLFTSSGMQPLVPYLMGEPYPSGDKRLMDSQPSIRTVDVEEVGDNRHLTFFEMLGNWSLGDYFKKEQLPWIFEFFTKELGLPKERLWVSVFEGNNQVPKDEESAEIWKSLGIPKERIYYYGVEKNWWSRSGTPQQMPVGEIGGPDSEAFYDFGEELKLHENSPFKKEKCHPNCECGRFLEIGNSVFIQYKKIGEDKLEELPNKNVDFGGGLERIAAAVNGDPDIYKTDLFKPIIEVLDSGSGKKYDDNEVEFRVIADHLKAAVFLFANGVTPSNKQHGYVMRRLIRRFAYKMNKLGIITLKELPKLTEQVINIYKDSYLKDLENYKVHPGIGSEIDKFFSTLYRGEKYLDSQPVINAQVAFNSLATYGIPFEVSRELAKSRGQDIDITEFEKEFEKHQSLSRSTSAGVFKGGLADHSPEVIKLHTATHLLLASLRKILGDQVVQKGQNITKDRSRFDFPNSEKLTDKELKEVEDMINDTIQKSLPVNFKVMPKEEALATGAIHAFNEKYADTVKVYFVGDRIENAISCEFCGGPHVGNTSEIGRVRIKKQEKIGAGVIRIYLTLKPAN</sequence>
<evidence type="ECO:0000256" key="6">
    <source>
        <dbReference type="ARBA" id="ARBA00022840"/>
    </source>
</evidence>
<dbReference type="CDD" id="cd00673">
    <property type="entry name" value="AlaRS_core"/>
    <property type="match status" value="1"/>
</dbReference>
<keyword evidence="4" id="KW-0436">Ligase</keyword>
<dbReference type="InterPro" id="IPR018163">
    <property type="entry name" value="Thr/Ala-tRNA-synth_IIc_edit"/>
</dbReference>
<dbReference type="Gene3D" id="3.30.980.10">
    <property type="entry name" value="Threonyl-trna Synthetase, Chain A, domain 2"/>
    <property type="match status" value="1"/>
</dbReference>
<evidence type="ECO:0000256" key="1">
    <source>
        <dbReference type="ARBA" id="ARBA00008226"/>
    </source>
</evidence>
<protein>
    <recommendedName>
        <fullName evidence="2">alanine--tRNA ligase</fullName>
        <ecNumber evidence="2">6.1.1.7</ecNumber>
    </recommendedName>
</protein>
<evidence type="ECO:0000256" key="9">
    <source>
        <dbReference type="ARBA" id="ARBA00023146"/>
    </source>
</evidence>
<dbReference type="GO" id="GO:0005829">
    <property type="term" value="C:cytosol"/>
    <property type="evidence" value="ECO:0007669"/>
    <property type="project" value="TreeGrafter"/>
</dbReference>
<evidence type="ECO:0000259" key="10">
    <source>
        <dbReference type="PROSITE" id="PS50860"/>
    </source>
</evidence>
<dbReference type="SUPFAM" id="SSF55186">
    <property type="entry name" value="ThrRS/AlaRS common domain"/>
    <property type="match status" value="1"/>
</dbReference>
<reference evidence="11 12" key="1">
    <citation type="journal article" date="2016" name="Nat. Commun.">
        <title>Thousands of microbial genomes shed light on interconnected biogeochemical processes in an aquifer system.</title>
        <authorList>
            <person name="Anantharaman K."/>
            <person name="Brown C.T."/>
            <person name="Hug L.A."/>
            <person name="Sharon I."/>
            <person name="Castelle C.J."/>
            <person name="Probst A.J."/>
            <person name="Thomas B.C."/>
            <person name="Singh A."/>
            <person name="Wilkins M.J."/>
            <person name="Karaoz U."/>
            <person name="Brodie E.L."/>
            <person name="Williams K.H."/>
            <person name="Hubbard S.S."/>
            <person name="Banfield J.F."/>
        </authorList>
    </citation>
    <scope>NUCLEOTIDE SEQUENCE [LARGE SCALE GENOMIC DNA]</scope>
</reference>
<dbReference type="PANTHER" id="PTHR11777:SF9">
    <property type="entry name" value="ALANINE--TRNA LIGASE, CYTOPLASMIC"/>
    <property type="match status" value="1"/>
</dbReference>
<dbReference type="GO" id="GO:0000049">
    <property type="term" value="F:tRNA binding"/>
    <property type="evidence" value="ECO:0007669"/>
    <property type="project" value="UniProtKB-KW"/>
</dbReference>
<dbReference type="InterPro" id="IPR050058">
    <property type="entry name" value="Ala-tRNA_ligase"/>
</dbReference>
<keyword evidence="9" id="KW-0030">Aminoacyl-tRNA synthetase</keyword>
<dbReference type="FunFam" id="3.30.980.10:FF:000004">
    <property type="entry name" value="Alanine--tRNA ligase, cytoplasmic"/>
    <property type="match status" value="1"/>
</dbReference>
<evidence type="ECO:0000256" key="3">
    <source>
        <dbReference type="ARBA" id="ARBA00022555"/>
    </source>
</evidence>
<dbReference type="InterPro" id="IPR002318">
    <property type="entry name" value="Ala-tRNA-lgiase_IIc"/>
</dbReference>
<comment type="similarity">
    <text evidence="1">Belongs to the class-II aminoacyl-tRNA synthetase family.</text>
</comment>
<keyword evidence="6" id="KW-0067">ATP-binding</keyword>
<dbReference type="PANTHER" id="PTHR11777">
    <property type="entry name" value="ALANYL-TRNA SYNTHETASE"/>
    <property type="match status" value="1"/>
</dbReference>
<evidence type="ECO:0000313" key="12">
    <source>
        <dbReference type="Proteomes" id="UP000177169"/>
    </source>
</evidence>
<dbReference type="STRING" id="1802505.A3D01_01110"/>
<dbReference type="InterPro" id="IPR018162">
    <property type="entry name" value="Ala-tRNA-ligase_IIc_anticod-bd"/>
</dbReference>
<dbReference type="SUPFAM" id="SSF101353">
    <property type="entry name" value="Putative anticodon-binding domain of alanyl-tRNA synthetase (AlaRS)"/>
    <property type="match status" value="1"/>
</dbReference>
<dbReference type="GO" id="GO:0002161">
    <property type="term" value="F:aminoacyl-tRNA deacylase activity"/>
    <property type="evidence" value="ECO:0007669"/>
    <property type="project" value="TreeGrafter"/>
</dbReference>
<evidence type="ECO:0000256" key="7">
    <source>
        <dbReference type="ARBA" id="ARBA00022884"/>
    </source>
</evidence>
<dbReference type="GO" id="GO:0005524">
    <property type="term" value="F:ATP binding"/>
    <property type="evidence" value="ECO:0007669"/>
    <property type="project" value="UniProtKB-KW"/>
</dbReference>
<keyword evidence="3" id="KW-0820">tRNA-binding</keyword>
<dbReference type="GO" id="GO:0004813">
    <property type="term" value="F:alanine-tRNA ligase activity"/>
    <property type="evidence" value="ECO:0007669"/>
    <property type="project" value="UniProtKB-EC"/>
</dbReference>
<dbReference type="InterPro" id="IPR018165">
    <property type="entry name" value="Ala-tRNA-synth_IIc_core"/>
</dbReference>
<dbReference type="InterPro" id="IPR012947">
    <property type="entry name" value="tRNA_SAD"/>
</dbReference>